<dbReference type="InterPro" id="IPR050297">
    <property type="entry name" value="LipidA_mod_glycosyltrf_83"/>
</dbReference>
<feature type="transmembrane region" description="Helical" evidence="8">
    <location>
        <begin position="76"/>
        <end position="99"/>
    </location>
</feature>
<accession>A0ABT6JKW2</accession>
<evidence type="ECO:0000256" key="8">
    <source>
        <dbReference type="SAM" id="Phobius"/>
    </source>
</evidence>
<keyword evidence="6 8" id="KW-1133">Transmembrane helix</keyword>
<evidence type="ECO:0000256" key="5">
    <source>
        <dbReference type="ARBA" id="ARBA00022692"/>
    </source>
</evidence>
<proteinExistence type="predicted"/>
<feature type="transmembrane region" description="Helical" evidence="8">
    <location>
        <begin position="336"/>
        <end position="357"/>
    </location>
</feature>
<keyword evidence="3" id="KW-0328">Glycosyltransferase</keyword>
<keyword evidence="4" id="KW-0808">Transferase</keyword>
<evidence type="ECO:0000256" key="1">
    <source>
        <dbReference type="ARBA" id="ARBA00004651"/>
    </source>
</evidence>
<protein>
    <recommendedName>
        <fullName evidence="11">Dolichyl-phosphate-mannose-protein mannosyltransferase</fullName>
    </recommendedName>
</protein>
<feature type="transmembrane region" description="Helical" evidence="8">
    <location>
        <begin position="192"/>
        <end position="211"/>
    </location>
</feature>
<feature type="transmembrane region" description="Helical" evidence="8">
    <location>
        <begin position="108"/>
        <end position="128"/>
    </location>
</feature>
<evidence type="ECO:0000256" key="3">
    <source>
        <dbReference type="ARBA" id="ARBA00022676"/>
    </source>
</evidence>
<dbReference type="RefSeq" id="WP_280602293.1">
    <property type="nucleotide sequence ID" value="NZ_JARXRN010000027.1"/>
</dbReference>
<keyword evidence="5 8" id="KW-0812">Transmembrane</keyword>
<sequence>MLALLARLYYVETVVIDGPIRGDAAAYFSYASNLAEHGVFSSARPGSDEPLVPDSYRDPGYPLLVSTLMRLLGGEAWYPLLLQLQAVLGAATVGLALALGRRWMATRWLAAAGILMALWPHSIAITSYFLTETLAGFLSVLWLWLLVTFGRSWRGGLLAGLVAGTAGLVSAVLLPAATVVAVLLWITGKAGRGAAVALLLGSLLLPVAWAVRGMQIEQAGTVTSTSSGRASQNLIQGSWPEYHDSWRACIYGDPGACEVQKRINDEIALLHATPAAGLRGALSRMQADPLKYARWYATKPYLLWDWSIRIGQGDVFVSPATASAYRTNAFYRASSAIAYALNPWLFFLAAAFCFGVALRWRLVVPDAVALAAFLLYVTGVYWVFQSEPRYSIPFRSLELIAAVGALMAASSSLQARRRDETL</sequence>
<keyword evidence="10" id="KW-1185">Reference proteome</keyword>
<dbReference type="PANTHER" id="PTHR33908">
    <property type="entry name" value="MANNOSYLTRANSFERASE YKCB-RELATED"/>
    <property type="match status" value="1"/>
</dbReference>
<gene>
    <name evidence="9" type="ORF">QFW80_12410</name>
</gene>
<evidence type="ECO:0000256" key="6">
    <source>
        <dbReference type="ARBA" id="ARBA00022989"/>
    </source>
</evidence>
<evidence type="ECO:0000256" key="2">
    <source>
        <dbReference type="ARBA" id="ARBA00022475"/>
    </source>
</evidence>
<keyword evidence="7 8" id="KW-0472">Membrane</keyword>
<organism evidence="9 10">
    <name type="scientific">Luteimonas rhizosphaericola</name>
    <dbReference type="NCBI Taxonomy" id="3042024"/>
    <lineage>
        <taxon>Bacteria</taxon>
        <taxon>Pseudomonadati</taxon>
        <taxon>Pseudomonadota</taxon>
        <taxon>Gammaproteobacteria</taxon>
        <taxon>Lysobacterales</taxon>
        <taxon>Lysobacteraceae</taxon>
        <taxon>Luteimonas</taxon>
    </lineage>
</organism>
<name>A0ABT6JKW2_9GAMM</name>
<evidence type="ECO:0000256" key="7">
    <source>
        <dbReference type="ARBA" id="ARBA00023136"/>
    </source>
</evidence>
<dbReference type="Proteomes" id="UP001156831">
    <property type="component" value="Unassembled WGS sequence"/>
</dbReference>
<dbReference type="PANTHER" id="PTHR33908:SF11">
    <property type="entry name" value="MEMBRANE PROTEIN"/>
    <property type="match status" value="1"/>
</dbReference>
<dbReference type="EMBL" id="JARXRN010000027">
    <property type="protein sequence ID" value="MDH5831317.1"/>
    <property type="molecule type" value="Genomic_DNA"/>
</dbReference>
<comment type="caution">
    <text evidence="9">The sequence shown here is derived from an EMBL/GenBank/DDBJ whole genome shotgun (WGS) entry which is preliminary data.</text>
</comment>
<evidence type="ECO:0000256" key="4">
    <source>
        <dbReference type="ARBA" id="ARBA00022679"/>
    </source>
</evidence>
<feature type="transmembrane region" description="Helical" evidence="8">
    <location>
        <begin position="363"/>
        <end position="384"/>
    </location>
</feature>
<reference evidence="9 10" key="1">
    <citation type="submission" date="2023-04" db="EMBL/GenBank/DDBJ databases">
        <title>Luteimonas sp. M1R5S18.</title>
        <authorList>
            <person name="Sun J.-Q."/>
        </authorList>
    </citation>
    <scope>NUCLEOTIDE SEQUENCE [LARGE SCALE GENOMIC DNA]</scope>
    <source>
        <strain evidence="9 10">M1R5S18</strain>
    </source>
</reference>
<evidence type="ECO:0008006" key="11">
    <source>
        <dbReference type="Google" id="ProtNLM"/>
    </source>
</evidence>
<comment type="subcellular location">
    <subcellularLocation>
        <location evidence="1">Cell membrane</location>
        <topology evidence="1">Multi-pass membrane protein</topology>
    </subcellularLocation>
</comment>
<evidence type="ECO:0000313" key="9">
    <source>
        <dbReference type="EMBL" id="MDH5831317.1"/>
    </source>
</evidence>
<feature type="transmembrane region" description="Helical" evidence="8">
    <location>
        <begin position="157"/>
        <end position="186"/>
    </location>
</feature>
<evidence type="ECO:0000313" key="10">
    <source>
        <dbReference type="Proteomes" id="UP001156831"/>
    </source>
</evidence>
<keyword evidence="2" id="KW-1003">Cell membrane</keyword>
<feature type="transmembrane region" description="Helical" evidence="8">
    <location>
        <begin position="134"/>
        <end position="150"/>
    </location>
</feature>